<dbReference type="Proteomes" id="UP001497680">
    <property type="component" value="Unassembled WGS sequence"/>
</dbReference>
<evidence type="ECO:0000313" key="2">
    <source>
        <dbReference type="Proteomes" id="UP001497680"/>
    </source>
</evidence>
<comment type="caution">
    <text evidence="1">The sequence shown here is derived from an EMBL/GenBank/DDBJ whole genome shotgun (WGS) entry which is preliminary data.</text>
</comment>
<name>A0ACC0CWJ2_9PEZI</name>
<reference evidence="1 2" key="1">
    <citation type="journal article" date="2022" name="New Phytol.">
        <title>Ecological generalism drives hyperdiversity of secondary metabolite gene clusters in xylarialean endophytes.</title>
        <authorList>
            <person name="Franco M.E.E."/>
            <person name="Wisecaver J.H."/>
            <person name="Arnold A.E."/>
            <person name="Ju Y.M."/>
            <person name="Slot J.C."/>
            <person name="Ahrendt S."/>
            <person name="Moore L.P."/>
            <person name="Eastman K.E."/>
            <person name="Scott K."/>
            <person name="Konkel Z."/>
            <person name="Mondo S.J."/>
            <person name="Kuo A."/>
            <person name="Hayes R.D."/>
            <person name="Haridas S."/>
            <person name="Andreopoulos B."/>
            <person name="Riley R."/>
            <person name="LaButti K."/>
            <person name="Pangilinan J."/>
            <person name="Lipzen A."/>
            <person name="Amirebrahimi M."/>
            <person name="Yan J."/>
            <person name="Adam C."/>
            <person name="Keymanesh K."/>
            <person name="Ng V."/>
            <person name="Louie K."/>
            <person name="Northen T."/>
            <person name="Drula E."/>
            <person name="Henrissat B."/>
            <person name="Hsieh H.M."/>
            <person name="Youens-Clark K."/>
            <person name="Lutzoni F."/>
            <person name="Miadlikowska J."/>
            <person name="Eastwood D.C."/>
            <person name="Hamelin R.C."/>
            <person name="Grigoriev I.V."/>
            <person name="U'Ren J.M."/>
        </authorList>
    </citation>
    <scope>NUCLEOTIDE SEQUENCE [LARGE SCALE GENOMIC DNA]</scope>
    <source>
        <strain evidence="1 2">ER1909</strain>
    </source>
</reference>
<dbReference type="EMBL" id="MU394336">
    <property type="protein sequence ID" value="KAI6084475.1"/>
    <property type="molecule type" value="Genomic_DNA"/>
</dbReference>
<evidence type="ECO:0000313" key="1">
    <source>
        <dbReference type="EMBL" id="KAI6084475.1"/>
    </source>
</evidence>
<gene>
    <name evidence="1" type="ORF">F4821DRAFT_242622</name>
</gene>
<sequence length="1083" mass="119878">MDRGSQNNAGVLAAKPNGTSYGNIRGGKSATQPFGNRRPLKKDTSKPDSKENITSDTDTTTSISSLHPLYTGPKYIPKSNSFSASAQKLPDSPRETRIPRPTNAVPAPASPNHQNKPGHQTQTQSLDMRQPMSMRSAFALAQKQQKQEADDDEPDDTLSFKQAFDIATAEVDGRIDGSPSPAPRHIRRQSHGTAPQGPLTTRPNGDLGSRLQQFDRNHNLDSANGLPNGLFGKARVGPKVSETGHILAKKASDSSLRGSPARRRDSQWSASPVKRDSAVGVNRAIGPVDLKHSNKPTPIPSIEYESASDERASPNDQVVSLSPEKSQNWQLDADFTAGDIQISDSPRIRTIQSNGRIPRRSPSATNSPSGGTPYLRRSNNRLDQIRQKEIEAANAVLPEETSLLPRRNSRLEEVHLREMEATSKRAVSTSRLDEIRVKNSEARSESPEAARSSNKEDLQGSSLALEAEPTKTPDSKTGLETKEGHVSDTPVTIFRNTSDQKLSDASQGGDGPKVEDKKGNQLPRTDSHDLLRRLARATSASPPTEKTEKTEQLAISNNFSPKGGSESREDSRTRLTREEKRGSKNLDVKSSRERPTVGFAGLHSRASSDSLQDKRASQHGSEMDPTDRIEGELKLFAPLDNYSEKGSVRAPSPLPSEPEEDTPRPIRIDPLMQPTPRVTGAYVETPATVKIKQEVTSDEPMALNNLNQISSMPKFHSRSSSEPLDKGSATQQESKDAKHTRKSVASRSASAPTPSRRPRSALKRRRPLRPPINTAKPPSVKDDIRAILRENQIDDSTLDDFDSIIEDHQIDGAELEQMVNDTIHGIDDDFGPLGLSEQDRQLQVYDRMSKSLKTGLLGIQSAKKGIKRLEDKIIHTEQKANQAHTDLNGSIVKPEEHTVVKTGDADPIVLIPALYQRSPKFRLTKFGLLALIASIWYILESIFCFLYVYDYNCTPTVPCEWSPHEPYFPYAMPFMLDEWSTGGKGRKLTWKLGEEIGDMLADVSDWVTGTDFTQFDEMYMNVWERKRQMRRLQKHGLGRKWVPPPGYTPQNAAWNAARRAKEAAEEDGYEDEYESMGADEMLK</sequence>
<proteinExistence type="predicted"/>
<keyword evidence="2" id="KW-1185">Reference proteome</keyword>
<organism evidence="1 2">
    <name type="scientific">Hypoxylon rubiginosum</name>
    <dbReference type="NCBI Taxonomy" id="110542"/>
    <lineage>
        <taxon>Eukaryota</taxon>
        <taxon>Fungi</taxon>
        <taxon>Dikarya</taxon>
        <taxon>Ascomycota</taxon>
        <taxon>Pezizomycotina</taxon>
        <taxon>Sordariomycetes</taxon>
        <taxon>Xylariomycetidae</taxon>
        <taxon>Xylariales</taxon>
        <taxon>Hypoxylaceae</taxon>
        <taxon>Hypoxylon</taxon>
    </lineage>
</organism>
<protein>
    <submittedName>
        <fullName evidence="1">Uncharacterized protein</fullName>
    </submittedName>
</protein>
<accession>A0ACC0CWJ2</accession>